<feature type="domain" description="Creatinase N-terminal" evidence="5">
    <location>
        <begin position="6"/>
        <end position="132"/>
    </location>
</feature>
<keyword evidence="7" id="KW-0645">Protease</keyword>
<dbReference type="EMBL" id="QXEV01000014">
    <property type="protein sequence ID" value="RIA75652.1"/>
    <property type="molecule type" value="Genomic_DNA"/>
</dbReference>
<evidence type="ECO:0000313" key="7">
    <source>
        <dbReference type="EMBL" id="RIA75652.1"/>
    </source>
</evidence>
<keyword evidence="2" id="KW-0479">Metal-binding</keyword>
<dbReference type="SUPFAM" id="SSF55920">
    <property type="entry name" value="Creatinase/aminopeptidase"/>
    <property type="match status" value="1"/>
</dbReference>
<dbReference type="AlphaFoldDB" id="A0A397RR65"/>
<sequence length="592" mass="68052">MKMEQLELFQQQMKIYNIDAYIIPTGDFHNSEYVSDYFKGREWLSGFTGSAGTLLVTIDNAYLWTDGRYFIQAQEEIEGNGITLMKMGEDKTLEEFLIEFMKDKSTLAFDGRVLPASQVISLKEKLPNKSFVTDIDLVGNVWKERPKLPYSLIYKLDKLFTGTVYKEKLEMIREEMKEKGADYHILSSLEDQAWLYNLRANDVTHTPVFLAYTIISFEGVTLYVDPTKIDYSVDKYLNENDIHTKGYFDIYSTLKTLRGKKILMNLNKVNYQIYEQTYQLNEIINSEDPSSLLKAIKNPTEIENIKKAHIRDGVAMTKFMYYLKTGFQEGQEMSEISVSDYLEELRRADKGLVDLSFNTICGFKEHAAMMHYSATPESNYKIKGNGFLLVDSGGHYLEGTTDITRTFALGSISNEMKKHFTTVLKSNINLSMAVFLKGCTGVTLDVLARGPIWQLEMDYKCGTGHGVGYLLSVHEGPNSFRWKDVPGRAKSHEFIPGMVTTNEPGIYIKDKYGIRIENEMVCVEKSTNEYGTFLGFETITYCPIDLDAIQKNLLSQAEKDWLNDYHEMVFKKISPFLSKEEKEWLKDYTKKI</sequence>
<protein>
    <submittedName>
        <fullName evidence="7">Xaa-Pro aminopeptidase</fullName>
    </submittedName>
</protein>
<dbReference type="Pfam" id="PF01321">
    <property type="entry name" value="Creatinase_N"/>
    <property type="match status" value="1"/>
</dbReference>
<dbReference type="Pfam" id="PF00557">
    <property type="entry name" value="Peptidase_M24"/>
    <property type="match status" value="1"/>
</dbReference>
<dbReference type="Gene3D" id="3.40.350.10">
    <property type="entry name" value="Creatinase/prolidase N-terminal domain"/>
    <property type="match status" value="2"/>
</dbReference>
<keyword evidence="8" id="KW-1185">Reference proteome</keyword>
<evidence type="ECO:0000313" key="8">
    <source>
        <dbReference type="Proteomes" id="UP000266506"/>
    </source>
</evidence>
<evidence type="ECO:0000256" key="3">
    <source>
        <dbReference type="ARBA" id="ARBA00022801"/>
    </source>
</evidence>
<dbReference type="GO" id="GO:0070006">
    <property type="term" value="F:metalloaminopeptidase activity"/>
    <property type="evidence" value="ECO:0007669"/>
    <property type="project" value="InterPro"/>
</dbReference>
<proteinExistence type="inferred from homology"/>
<accession>A0A397RR65</accession>
<dbReference type="InterPro" id="IPR000994">
    <property type="entry name" value="Pept_M24"/>
</dbReference>
<organism evidence="7 8">
    <name type="scientific">Anaeroplasma bactoclasticum</name>
    <dbReference type="NCBI Taxonomy" id="2088"/>
    <lineage>
        <taxon>Bacteria</taxon>
        <taxon>Bacillati</taxon>
        <taxon>Mycoplasmatota</taxon>
        <taxon>Mollicutes</taxon>
        <taxon>Anaeroplasmatales</taxon>
        <taxon>Anaeroplasmataceae</taxon>
        <taxon>Anaeroplasma</taxon>
    </lineage>
</organism>
<dbReference type="PANTHER" id="PTHR43763:SF6">
    <property type="entry name" value="XAA-PRO AMINOPEPTIDASE 1"/>
    <property type="match status" value="1"/>
</dbReference>
<reference evidence="7 8" key="1">
    <citation type="submission" date="2018-08" db="EMBL/GenBank/DDBJ databases">
        <title>Genomic Encyclopedia of Archaeal and Bacterial Type Strains, Phase II (KMG-II): from individual species to whole genera.</title>
        <authorList>
            <person name="Goeker M."/>
        </authorList>
    </citation>
    <scope>NUCLEOTIDE SEQUENCE [LARGE SCALE GENOMIC DNA]</scope>
    <source>
        <strain evidence="7 8">ATCC 27112</strain>
    </source>
</reference>
<dbReference type="Gene3D" id="3.90.230.10">
    <property type="entry name" value="Creatinase/methionine aminopeptidase superfamily"/>
    <property type="match status" value="1"/>
</dbReference>
<dbReference type="InParanoid" id="A0A397RR65"/>
<dbReference type="Proteomes" id="UP000266506">
    <property type="component" value="Unassembled WGS sequence"/>
</dbReference>
<gene>
    <name evidence="7" type="ORF">EI71_01311</name>
</gene>
<keyword evidence="7" id="KW-0031">Aminopeptidase</keyword>
<evidence type="ECO:0000259" key="4">
    <source>
        <dbReference type="Pfam" id="PF00557"/>
    </source>
</evidence>
<dbReference type="Pfam" id="PF16188">
    <property type="entry name" value="Peptidase_M24_C"/>
    <property type="match status" value="1"/>
</dbReference>
<dbReference type="InterPro" id="IPR029149">
    <property type="entry name" value="Creatin/AminoP/Spt16_N"/>
</dbReference>
<dbReference type="InterPro" id="IPR032416">
    <property type="entry name" value="Peptidase_M24_C"/>
</dbReference>
<dbReference type="FunFam" id="3.90.230.10:FF:000009">
    <property type="entry name" value="xaa-Pro aminopeptidase 2"/>
    <property type="match status" value="1"/>
</dbReference>
<dbReference type="Pfam" id="PF16189">
    <property type="entry name" value="Creatinase_N_2"/>
    <property type="match status" value="1"/>
</dbReference>
<feature type="domain" description="Peptidase M24 C-terminal" evidence="6">
    <location>
        <begin position="533"/>
        <end position="592"/>
    </location>
</feature>
<dbReference type="GO" id="GO:0005737">
    <property type="term" value="C:cytoplasm"/>
    <property type="evidence" value="ECO:0007669"/>
    <property type="project" value="UniProtKB-ARBA"/>
</dbReference>
<name>A0A397RR65_9MOLU</name>
<comment type="similarity">
    <text evidence="1">Belongs to the peptidase M24B family.</text>
</comment>
<dbReference type="InterPro" id="IPR036005">
    <property type="entry name" value="Creatinase/aminopeptidase-like"/>
</dbReference>
<feature type="domain" description="Peptidase M24" evidence="4">
    <location>
        <begin position="303"/>
        <end position="522"/>
    </location>
</feature>
<dbReference type="InterPro" id="IPR050422">
    <property type="entry name" value="X-Pro_aminopeptidase_P"/>
</dbReference>
<dbReference type="GO" id="GO:0046872">
    <property type="term" value="F:metal ion binding"/>
    <property type="evidence" value="ECO:0007669"/>
    <property type="project" value="UniProtKB-KW"/>
</dbReference>
<evidence type="ECO:0000259" key="6">
    <source>
        <dbReference type="Pfam" id="PF16188"/>
    </source>
</evidence>
<keyword evidence="3" id="KW-0378">Hydrolase</keyword>
<dbReference type="InterPro" id="IPR000587">
    <property type="entry name" value="Creatinase_N"/>
</dbReference>
<comment type="caution">
    <text evidence="7">The sequence shown here is derived from an EMBL/GenBank/DDBJ whole genome shotgun (WGS) entry which is preliminary data.</text>
</comment>
<dbReference type="InterPro" id="IPR033740">
    <property type="entry name" value="Pept_M24B"/>
</dbReference>
<dbReference type="SUPFAM" id="SSF53092">
    <property type="entry name" value="Creatinase/prolidase N-terminal domain"/>
    <property type="match status" value="1"/>
</dbReference>
<evidence type="ECO:0000256" key="2">
    <source>
        <dbReference type="ARBA" id="ARBA00022723"/>
    </source>
</evidence>
<evidence type="ECO:0000259" key="5">
    <source>
        <dbReference type="Pfam" id="PF01321"/>
    </source>
</evidence>
<dbReference type="CDD" id="cd01085">
    <property type="entry name" value="APP"/>
    <property type="match status" value="1"/>
</dbReference>
<evidence type="ECO:0000256" key="1">
    <source>
        <dbReference type="ARBA" id="ARBA00008766"/>
    </source>
</evidence>
<dbReference type="PANTHER" id="PTHR43763">
    <property type="entry name" value="XAA-PRO AMINOPEPTIDASE 1"/>
    <property type="match status" value="1"/>
</dbReference>